<feature type="coiled-coil region" evidence="1">
    <location>
        <begin position="167"/>
        <end position="236"/>
    </location>
</feature>
<proteinExistence type="predicted"/>
<reference evidence="3 4" key="1">
    <citation type="journal article" date="2015" name="Fungal Genet. Biol.">
        <title>Evolution of novel wood decay mechanisms in Agaricales revealed by the genome sequences of Fistulina hepatica and Cylindrobasidium torrendii.</title>
        <authorList>
            <person name="Floudas D."/>
            <person name="Held B.W."/>
            <person name="Riley R."/>
            <person name="Nagy L.G."/>
            <person name="Koehler G."/>
            <person name="Ransdell A.S."/>
            <person name="Younus H."/>
            <person name="Chow J."/>
            <person name="Chiniquy J."/>
            <person name="Lipzen A."/>
            <person name="Tritt A."/>
            <person name="Sun H."/>
            <person name="Haridas S."/>
            <person name="LaButti K."/>
            <person name="Ohm R.A."/>
            <person name="Kues U."/>
            <person name="Blanchette R.A."/>
            <person name="Grigoriev I.V."/>
            <person name="Minto R.E."/>
            <person name="Hibbett D.S."/>
        </authorList>
    </citation>
    <scope>NUCLEOTIDE SEQUENCE [LARGE SCALE GENOMIC DNA]</scope>
    <source>
        <strain evidence="3 4">ATCC 64428</strain>
    </source>
</reference>
<dbReference type="AlphaFoldDB" id="A0A0D7AGU9"/>
<feature type="region of interest" description="Disordered" evidence="2">
    <location>
        <begin position="18"/>
        <end position="95"/>
    </location>
</feature>
<gene>
    <name evidence="3" type="ORF">FISHEDRAFT_72992</name>
</gene>
<organism evidence="3 4">
    <name type="scientific">Fistulina hepatica ATCC 64428</name>
    <dbReference type="NCBI Taxonomy" id="1128425"/>
    <lineage>
        <taxon>Eukaryota</taxon>
        <taxon>Fungi</taxon>
        <taxon>Dikarya</taxon>
        <taxon>Basidiomycota</taxon>
        <taxon>Agaricomycotina</taxon>
        <taxon>Agaricomycetes</taxon>
        <taxon>Agaricomycetidae</taxon>
        <taxon>Agaricales</taxon>
        <taxon>Fistulinaceae</taxon>
        <taxon>Fistulina</taxon>
    </lineage>
</organism>
<name>A0A0D7AGU9_9AGAR</name>
<keyword evidence="1" id="KW-0175">Coiled coil</keyword>
<protein>
    <submittedName>
        <fullName evidence="3">Uncharacterized protein</fullName>
    </submittedName>
</protein>
<dbReference type="Proteomes" id="UP000054144">
    <property type="component" value="Unassembled WGS sequence"/>
</dbReference>
<evidence type="ECO:0000256" key="1">
    <source>
        <dbReference type="SAM" id="Coils"/>
    </source>
</evidence>
<evidence type="ECO:0000256" key="2">
    <source>
        <dbReference type="SAM" id="MobiDB-lite"/>
    </source>
</evidence>
<keyword evidence="4" id="KW-1185">Reference proteome</keyword>
<evidence type="ECO:0000313" key="3">
    <source>
        <dbReference type="EMBL" id="KIY49116.1"/>
    </source>
</evidence>
<dbReference type="EMBL" id="KN881727">
    <property type="protein sequence ID" value="KIY49116.1"/>
    <property type="molecule type" value="Genomic_DNA"/>
</dbReference>
<evidence type="ECO:0000313" key="4">
    <source>
        <dbReference type="Proteomes" id="UP000054144"/>
    </source>
</evidence>
<accession>A0A0D7AGU9</accession>
<feature type="compositionally biased region" description="Low complexity" evidence="2">
    <location>
        <begin position="76"/>
        <end position="90"/>
    </location>
</feature>
<sequence>MEAFFAVWLDDPIFALTDLKGDSDDDDDDMSTLSISPSPLRKRHASEQADDTPRTPSQAKRLRIIQEAFDSELPPSSSQQSVSSASYSSVNTSPRLSSQLLSGDIRATLPSSSHGDDHPHAAGQMKRLVLPGKQAADVSMRQENREDFTPEEVEDMLMRLAVLPDQMRRWSEQLNRYERRKKASDRSLDCRDKQLNRVSAENLSLKGDNGELKANNAALREENAALKADLSKLQATVKAYVFRYP</sequence>